<keyword evidence="5" id="KW-0472">Membrane</keyword>
<dbReference type="PANTHER" id="PTHR42987:SF4">
    <property type="entry name" value="PROTEASE SOHB-RELATED"/>
    <property type="match status" value="1"/>
</dbReference>
<gene>
    <name evidence="7" type="ORF">A3B92_03130</name>
</gene>
<name>A0A1G1ZI45_9BACT</name>
<dbReference type="SUPFAM" id="SSF52096">
    <property type="entry name" value="ClpP/crotonase"/>
    <property type="match status" value="1"/>
</dbReference>
<comment type="caution">
    <text evidence="7">The sequence shown here is derived from an EMBL/GenBank/DDBJ whole genome shotgun (WGS) entry which is preliminary data.</text>
</comment>
<dbReference type="NCBIfam" id="TIGR00706">
    <property type="entry name" value="SppA_dom"/>
    <property type="match status" value="1"/>
</dbReference>
<dbReference type="Proteomes" id="UP000177960">
    <property type="component" value="Unassembled WGS sequence"/>
</dbReference>
<proteinExistence type="inferred from homology"/>
<evidence type="ECO:0000256" key="2">
    <source>
        <dbReference type="ARBA" id="ARBA00022670"/>
    </source>
</evidence>
<keyword evidence="4" id="KW-0720">Serine protease</keyword>
<dbReference type="Gene3D" id="3.90.226.10">
    <property type="entry name" value="2-enoyl-CoA Hydratase, Chain A, domain 1"/>
    <property type="match status" value="1"/>
</dbReference>
<keyword evidence="3" id="KW-0378">Hydrolase</keyword>
<keyword evidence="5" id="KW-0812">Transmembrane</keyword>
<feature type="transmembrane region" description="Helical" evidence="5">
    <location>
        <begin position="39"/>
        <end position="59"/>
    </location>
</feature>
<dbReference type="PANTHER" id="PTHR42987">
    <property type="entry name" value="PEPTIDASE S49"/>
    <property type="match status" value="1"/>
</dbReference>
<evidence type="ECO:0000256" key="1">
    <source>
        <dbReference type="ARBA" id="ARBA00008683"/>
    </source>
</evidence>
<sequence>MEMEKEQFNALKDLFERFVTAKEKTEKSTRRQTWIRTSLVVLGAIVFFAEVVFVGTQVFKILQSLNTNMADTNMAELAAQKNLKFDYLAGDINSENKIVVIPIKGLISEESYQGKNVVEDVGLMLNVAKEDPSVKAVILEIQSPGGDVNASDVIYHKLANFKLSGKPLVAFFYGLAASGGYYIAMTSDKIVATPETLTGSIGVMMQVPNFSGLLRKIGVEFNTIKSGKSKDMLSPFKPVDANDNKIAQDLIDGAFNRFVEKVSNGRKLSKDMVYKLADGRIYDAYQAVANGLVDRIGYLNEEAFEEAIKLAKLPSAQLVRYKKQNNFFNEFFAQSGKIQFFSAEELPSFILKPGMYYLPEGYFGK</sequence>
<dbReference type="Gene3D" id="6.20.330.10">
    <property type="match status" value="1"/>
</dbReference>
<dbReference type="InterPro" id="IPR004635">
    <property type="entry name" value="Pept_S49_SppA"/>
</dbReference>
<evidence type="ECO:0000313" key="8">
    <source>
        <dbReference type="Proteomes" id="UP000177960"/>
    </source>
</evidence>
<evidence type="ECO:0000313" key="7">
    <source>
        <dbReference type="EMBL" id="OGY63620.1"/>
    </source>
</evidence>
<dbReference type="STRING" id="1798404.A3B92_03130"/>
<evidence type="ECO:0000256" key="4">
    <source>
        <dbReference type="ARBA" id="ARBA00022825"/>
    </source>
</evidence>
<reference evidence="7 8" key="1">
    <citation type="journal article" date="2016" name="Nat. Commun.">
        <title>Thousands of microbial genomes shed light on interconnected biogeochemical processes in an aquifer system.</title>
        <authorList>
            <person name="Anantharaman K."/>
            <person name="Brown C.T."/>
            <person name="Hug L.A."/>
            <person name="Sharon I."/>
            <person name="Castelle C.J."/>
            <person name="Probst A.J."/>
            <person name="Thomas B.C."/>
            <person name="Singh A."/>
            <person name="Wilkins M.J."/>
            <person name="Karaoz U."/>
            <person name="Brodie E.L."/>
            <person name="Williams K.H."/>
            <person name="Hubbard S.S."/>
            <person name="Banfield J.F."/>
        </authorList>
    </citation>
    <scope>NUCLEOTIDE SEQUENCE [LARGE SCALE GENOMIC DNA]</scope>
</reference>
<dbReference type="EMBL" id="MHJG01000020">
    <property type="protein sequence ID" value="OGY63620.1"/>
    <property type="molecule type" value="Genomic_DNA"/>
</dbReference>
<comment type="similarity">
    <text evidence="1">Belongs to the peptidase S49 family.</text>
</comment>
<organism evidence="7 8">
    <name type="scientific">Candidatus Harrisonbacteria bacterium RIFCSPHIGHO2_02_FULL_42_16</name>
    <dbReference type="NCBI Taxonomy" id="1798404"/>
    <lineage>
        <taxon>Bacteria</taxon>
        <taxon>Candidatus Harrisoniibacteriota</taxon>
    </lineage>
</organism>
<dbReference type="CDD" id="cd07023">
    <property type="entry name" value="S49_Sppa_N_C"/>
    <property type="match status" value="1"/>
</dbReference>
<dbReference type="GO" id="GO:0008236">
    <property type="term" value="F:serine-type peptidase activity"/>
    <property type="evidence" value="ECO:0007669"/>
    <property type="project" value="UniProtKB-KW"/>
</dbReference>
<dbReference type="InterPro" id="IPR002142">
    <property type="entry name" value="Peptidase_S49"/>
</dbReference>
<keyword evidence="2" id="KW-0645">Protease</keyword>
<evidence type="ECO:0000259" key="6">
    <source>
        <dbReference type="Pfam" id="PF01343"/>
    </source>
</evidence>
<dbReference type="Pfam" id="PF01343">
    <property type="entry name" value="Peptidase_S49"/>
    <property type="match status" value="1"/>
</dbReference>
<evidence type="ECO:0000256" key="5">
    <source>
        <dbReference type="SAM" id="Phobius"/>
    </source>
</evidence>
<dbReference type="InterPro" id="IPR047272">
    <property type="entry name" value="S49_SppA_C"/>
</dbReference>
<dbReference type="GO" id="GO:0006508">
    <property type="term" value="P:proteolysis"/>
    <property type="evidence" value="ECO:0007669"/>
    <property type="project" value="UniProtKB-KW"/>
</dbReference>
<dbReference type="AlphaFoldDB" id="A0A1G1ZI45"/>
<dbReference type="InterPro" id="IPR029045">
    <property type="entry name" value="ClpP/crotonase-like_dom_sf"/>
</dbReference>
<evidence type="ECO:0000256" key="3">
    <source>
        <dbReference type="ARBA" id="ARBA00022801"/>
    </source>
</evidence>
<accession>A0A1G1ZI45</accession>
<protein>
    <recommendedName>
        <fullName evidence="6">Peptidase S49 domain-containing protein</fullName>
    </recommendedName>
</protein>
<feature type="domain" description="Peptidase S49" evidence="6">
    <location>
        <begin position="161"/>
        <end position="312"/>
    </location>
</feature>
<keyword evidence="5" id="KW-1133">Transmembrane helix</keyword>